<gene>
    <name evidence="1" type="ORF">GCM10011415_08870</name>
</gene>
<name>A0A8J3EEK3_9RHOB</name>
<accession>A0A8J3EEK3</accession>
<dbReference type="EMBL" id="BMJV01000001">
    <property type="protein sequence ID" value="GGG64482.1"/>
    <property type="molecule type" value="Genomic_DNA"/>
</dbReference>
<proteinExistence type="predicted"/>
<dbReference type="GO" id="GO:0016787">
    <property type="term" value="F:hydrolase activity"/>
    <property type="evidence" value="ECO:0007669"/>
    <property type="project" value="UniProtKB-KW"/>
</dbReference>
<sequence length="267" mass="29465">MKSQRVFDGAHLRADLFKGGNRRLFVSFRQRIGAPGAFDPPRPVLAYTARGYAHLHIQSRLNDWFINPETSALEALLREMAPRYRRIVSMGFSMGGYGALRFSGALNMAQIIAIAPQVSIAPDLVPFDLRYTVEAEGFDPALGDLRRHGNKGLRGAILCDPFNRMDLRHAGMIRQRFPGLRICRMAGGGHPPTRVLRQGGSFARMQLELVHGTVDASTLIGLHRAARRLSPSYYDHMRKVALRHGRDALAARYEAAGAAAVPVVAKG</sequence>
<reference evidence="1" key="1">
    <citation type="journal article" date="2014" name="Int. J. Syst. Evol. Microbiol.">
        <title>Complete genome sequence of Corynebacterium casei LMG S-19264T (=DSM 44701T), isolated from a smear-ripened cheese.</title>
        <authorList>
            <consortium name="US DOE Joint Genome Institute (JGI-PGF)"/>
            <person name="Walter F."/>
            <person name="Albersmeier A."/>
            <person name="Kalinowski J."/>
            <person name="Ruckert C."/>
        </authorList>
    </citation>
    <scope>NUCLEOTIDE SEQUENCE</scope>
    <source>
        <strain evidence="1">CGMCC 1.15762</strain>
    </source>
</reference>
<organism evidence="1 2">
    <name type="scientific">Salipiger pallidus</name>
    <dbReference type="NCBI Taxonomy" id="1775170"/>
    <lineage>
        <taxon>Bacteria</taxon>
        <taxon>Pseudomonadati</taxon>
        <taxon>Pseudomonadota</taxon>
        <taxon>Alphaproteobacteria</taxon>
        <taxon>Rhodobacterales</taxon>
        <taxon>Roseobacteraceae</taxon>
        <taxon>Salipiger</taxon>
    </lineage>
</organism>
<evidence type="ECO:0000313" key="1">
    <source>
        <dbReference type="EMBL" id="GGG64482.1"/>
    </source>
</evidence>
<evidence type="ECO:0000313" key="2">
    <source>
        <dbReference type="Proteomes" id="UP000617145"/>
    </source>
</evidence>
<dbReference type="Gene3D" id="3.40.50.1820">
    <property type="entry name" value="alpha/beta hydrolase"/>
    <property type="match status" value="1"/>
</dbReference>
<dbReference type="RefSeq" id="WP_188788980.1">
    <property type="nucleotide sequence ID" value="NZ_BMJV01000001.1"/>
</dbReference>
<protein>
    <submittedName>
        <fullName evidence="1">Alpha/beta hydrolase</fullName>
    </submittedName>
</protein>
<keyword evidence="2" id="KW-1185">Reference proteome</keyword>
<keyword evidence="1" id="KW-0378">Hydrolase</keyword>
<dbReference type="Proteomes" id="UP000617145">
    <property type="component" value="Unassembled WGS sequence"/>
</dbReference>
<reference evidence="1" key="2">
    <citation type="submission" date="2020-09" db="EMBL/GenBank/DDBJ databases">
        <authorList>
            <person name="Sun Q."/>
            <person name="Zhou Y."/>
        </authorList>
    </citation>
    <scope>NUCLEOTIDE SEQUENCE</scope>
    <source>
        <strain evidence="1">CGMCC 1.15762</strain>
    </source>
</reference>
<dbReference type="AlphaFoldDB" id="A0A8J3EEK3"/>
<dbReference type="InterPro" id="IPR029058">
    <property type="entry name" value="AB_hydrolase_fold"/>
</dbReference>
<comment type="caution">
    <text evidence="1">The sequence shown here is derived from an EMBL/GenBank/DDBJ whole genome shotgun (WGS) entry which is preliminary data.</text>
</comment>
<dbReference type="SUPFAM" id="SSF53474">
    <property type="entry name" value="alpha/beta-Hydrolases"/>
    <property type="match status" value="1"/>
</dbReference>